<evidence type="ECO:0000259" key="6">
    <source>
        <dbReference type="Pfam" id="PF04542"/>
    </source>
</evidence>
<dbReference type="PANTHER" id="PTHR43133">
    <property type="entry name" value="RNA POLYMERASE ECF-TYPE SIGMA FACTO"/>
    <property type="match status" value="1"/>
</dbReference>
<feature type="domain" description="RNA polymerase sigma-70 region 2" evidence="6">
    <location>
        <begin position="27"/>
        <end position="91"/>
    </location>
</feature>
<keyword evidence="5" id="KW-0812">Transmembrane</keyword>
<name>A0ABV6L578_9SPHI</name>
<dbReference type="InterPro" id="IPR014327">
    <property type="entry name" value="RNA_pol_sigma70_bacteroid"/>
</dbReference>
<keyword evidence="9" id="KW-1185">Reference proteome</keyword>
<dbReference type="InterPro" id="IPR013324">
    <property type="entry name" value="RNA_pol_sigma_r3/r4-like"/>
</dbReference>
<evidence type="ECO:0000256" key="2">
    <source>
        <dbReference type="ARBA" id="ARBA00023015"/>
    </source>
</evidence>
<evidence type="ECO:0000259" key="7">
    <source>
        <dbReference type="Pfam" id="PF08281"/>
    </source>
</evidence>
<keyword evidence="5" id="KW-1133">Transmembrane helix</keyword>
<comment type="caution">
    <text evidence="8">The sequence shown here is derived from an EMBL/GenBank/DDBJ whole genome shotgun (WGS) entry which is preliminary data.</text>
</comment>
<sequence length="224" mass="26100">MANYKIHNDNLLFELLQDSDHLAYNEIFRRYFQLIFVHAYKKVRDEQLAKDVVQEVFAGLWFKRESMQIGSNLAGYLFTAVRNRIFDLFAHERVKGKYVESLGDFMDNCRGVPADYQVREREMAAYIEKQVAALPPKMRRIFELSRKDFLSHREIAEELGTSQANVSKQLSNALRILRAKLGMFISFFFMLMVFMVIVLMTTGRGMPAPGHMAVVFTFCRAWEG</sequence>
<dbReference type="Gene3D" id="1.10.1740.10">
    <property type="match status" value="1"/>
</dbReference>
<accession>A0ABV6L578</accession>
<dbReference type="Gene3D" id="1.10.10.10">
    <property type="entry name" value="Winged helix-like DNA-binding domain superfamily/Winged helix DNA-binding domain"/>
    <property type="match status" value="1"/>
</dbReference>
<gene>
    <name evidence="8" type="ORF">ACFFGT_10525</name>
</gene>
<evidence type="ECO:0000256" key="5">
    <source>
        <dbReference type="SAM" id="Phobius"/>
    </source>
</evidence>
<evidence type="ECO:0000313" key="9">
    <source>
        <dbReference type="Proteomes" id="UP001589828"/>
    </source>
</evidence>
<dbReference type="InterPro" id="IPR036388">
    <property type="entry name" value="WH-like_DNA-bd_sf"/>
</dbReference>
<organism evidence="8 9">
    <name type="scientific">Mucilaginibacter angelicae</name>
    <dbReference type="NCBI Taxonomy" id="869718"/>
    <lineage>
        <taxon>Bacteria</taxon>
        <taxon>Pseudomonadati</taxon>
        <taxon>Bacteroidota</taxon>
        <taxon>Sphingobacteriia</taxon>
        <taxon>Sphingobacteriales</taxon>
        <taxon>Sphingobacteriaceae</taxon>
        <taxon>Mucilaginibacter</taxon>
    </lineage>
</organism>
<dbReference type="InterPro" id="IPR013249">
    <property type="entry name" value="RNA_pol_sigma70_r4_t2"/>
</dbReference>
<evidence type="ECO:0000256" key="4">
    <source>
        <dbReference type="ARBA" id="ARBA00023163"/>
    </source>
</evidence>
<keyword evidence="2" id="KW-0805">Transcription regulation</keyword>
<protein>
    <submittedName>
        <fullName evidence="8">RNA polymerase sigma-70 factor</fullName>
    </submittedName>
</protein>
<evidence type="ECO:0000256" key="3">
    <source>
        <dbReference type="ARBA" id="ARBA00023082"/>
    </source>
</evidence>
<evidence type="ECO:0000313" key="8">
    <source>
        <dbReference type="EMBL" id="MFC0514640.1"/>
    </source>
</evidence>
<proteinExistence type="inferred from homology"/>
<dbReference type="NCBIfam" id="TIGR02985">
    <property type="entry name" value="Sig70_bacteroi1"/>
    <property type="match status" value="1"/>
</dbReference>
<dbReference type="InterPro" id="IPR014284">
    <property type="entry name" value="RNA_pol_sigma-70_dom"/>
</dbReference>
<dbReference type="Pfam" id="PF08281">
    <property type="entry name" value="Sigma70_r4_2"/>
    <property type="match status" value="1"/>
</dbReference>
<dbReference type="CDD" id="cd06171">
    <property type="entry name" value="Sigma70_r4"/>
    <property type="match status" value="1"/>
</dbReference>
<evidence type="ECO:0000256" key="1">
    <source>
        <dbReference type="ARBA" id="ARBA00010641"/>
    </source>
</evidence>
<dbReference type="EMBL" id="JBHLTS010000021">
    <property type="protein sequence ID" value="MFC0514640.1"/>
    <property type="molecule type" value="Genomic_DNA"/>
</dbReference>
<dbReference type="InterPro" id="IPR007627">
    <property type="entry name" value="RNA_pol_sigma70_r2"/>
</dbReference>
<keyword evidence="5" id="KW-0472">Membrane</keyword>
<dbReference type="NCBIfam" id="TIGR02937">
    <property type="entry name" value="sigma70-ECF"/>
    <property type="match status" value="1"/>
</dbReference>
<dbReference type="Proteomes" id="UP001589828">
    <property type="component" value="Unassembled WGS sequence"/>
</dbReference>
<comment type="similarity">
    <text evidence="1">Belongs to the sigma-70 factor family. ECF subfamily.</text>
</comment>
<reference evidence="8 9" key="1">
    <citation type="submission" date="2024-09" db="EMBL/GenBank/DDBJ databases">
        <authorList>
            <person name="Sun Q."/>
            <person name="Mori K."/>
        </authorList>
    </citation>
    <scope>NUCLEOTIDE SEQUENCE [LARGE SCALE GENOMIC DNA]</scope>
    <source>
        <strain evidence="8 9">NCAIM B.02415</strain>
    </source>
</reference>
<feature type="domain" description="RNA polymerase sigma factor 70 region 4 type 2" evidence="7">
    <location>
        <begin position="126"/>
        <end position="175"/>
    </location>
</feature>
<keyword evidence="3" id="KW-0731">Sigma factor</keyword>
<dbReference type="InterPro" id="IPR013325">
    <property type="entry name" value="RNA_pol_sigma_r2"/>
</dbReference>
<dbReference type="Pfam" id="PF04542">
    <property type="entry name" value="Sigma70_r2"/>
    <property type="match status" value="1"/>
</dbReference>
<feature type="transmembrane region" description="Helical" evidence="5">
    <location>
        <begin position="181"/>
        <end position="202"/>
    </location>
</feature>
<keyword evidence="4" id="KW-0804">Transcription</keyword>
<dbReference type="InterPro" id="IPR039425">
    <property type="entry name" value="RNA_pol_sigma-70-like"/>
</dbReference>
<dbReference type="SUPFAM" id="SSF88659">
    <property type="entry name" value="Sigma3 and sigma4 domains of RNA polymerase sigma factors"/>
    <property type="match status" value="1"/>
</dbReference>
<dbReference type="RefSeq" id="WP_377022484.1">
    <property type="nucleotide sequence ID" value="NZ_JBHLTS010000021.1"/>
</dbReference>
<dbReference type="PANTHER" id="PTHR43133:SF46">
    <property type="entry name" value="RNA POLYMERASE SIGMA-70 FACTOR ECF SUBFAMILY"/>
    <property type="match status" value="1"/>
</dbReference>
<dbReference type="SUPFAM" id="SSF88946">
    <property type="entry name" value="Sigma2 domain of RNA polymerase sigma factors"/>
    <property type="match status" value="1"/>
</dbReference>